<evidence type="ECO:0000256" key="2">
    <source>
        <dbReference type="ARBA" id="ARBA00005179"/>
    </source>
</evidence>
<dbReference type="Gene3D" id="1.10.630.10">
    <property type="entry name" value="Cytochrome P450"/>
    <property type="match status" value="1"/>
</dbReference>
<comment type="pathway">
    <text evidence="2">Secondary metabolite biosynthesis.</text>
</comment>
<evidence type="ECO:0000313" key="13">
    <source>
        <dbReference type="Proteomes" id="UP000620124"/>
    </source>
</evidence>
<dbReference type="GO" id="GO:0020037">
    <property type="term" value="F:heme binding"/>
    <property type="evidence" value="ECO:0007669"/>
    <property type="project" value="InterPro"/>
</dbReference>
<reference evidence="12" key="1">
    <citation type="submission" date="2020-05" db="EMBL/GenBank/DDBJ databases">
        <title>Mycena genomes resolve the evolution of fungal bioluminescence.</title>
        <authorList>
            <person name="Tsai I.J."/>
        </authorList>
    </citation>
    <scope>NUCLEOTIDE SEQUENCE</scope>
    <source>
        <strain evidence="12">CCC161011</strain>
    </source>
</reference>
<keyword evidence="13" id="KW-1185">Reference proteome</keyword>
<dbReference type="GO" id="GO:0004497">
    <property type="term" value="F:monooxygenase activity"/>
    <property type="evidence" value="ECO:0007669"/>
    <property type="project" value="UniProtKB-KW"/>
</dbReference>
<dbReference type="InterPro" id="IPR050121">
    <property type="entry name" value="Cytochrome_P450_monoxygenase"/>
</dbReference>
<keyword evidence="5 9" id="KW-0479">Metal-binding</keyword>
<dbReference type="Pfam" id="PF00067">
    <property type="entry name" value="p450"/>
    <property type="match status" value="1"/>
</dbReference>
<keyword evidence="7 9" id="KW-0408">Iron</keyword>
<evidence type="ECO:0000256" key="11">
    <source>
        <dbReference type="SAM" id="Phobius"/>
    </source>
</evidence>
<dbReference type="OrthoDB" id="1470350at2759"/>
<evidence type="ECO:0000256" key="10">
    <source>
        <dbReference type="RuleBase" id="RU000461"/>
    </source>
</evidence>
<dbReference type="InterPro" id="IPR017972">
    <property type="entry name" value="Cyt_P450_CS"/>
</dbReference>
<dbReference type="InterPro" id="IPR036396">
    <property type="entry name" value="Cyt_P450_sf"/>
</dbReference>
<feature type="binding site" description="axial binding residue" evidence="9">
    <location>
        <position position="476"/>
    </location>
    <ligand>
        <name>heme</name>
        <dbReference type="ChEBI" id="CHEBI:30413"/>
    </ligand>
    <ligandPart>
        <name>Fe</name>
        <dbReference type="ChEBI" id="CHEBI:18248"/>
    </ligandPart>
</feature>
<dbReference type="InterPro" id="IPR002401">
    <property type="entry name" value="Cyt_P450_E_grp-I"/>
</dbReference>
<keyword evidence="8 10" id="KW-0503">Monooxygenase</keyword>
<keyword evidence="11" id="KW-0472">Membrane</keyword>
<evidence type="ECO:0000256" key="4">
    <source>
        <dbReference type="ARBA" id="ARBA00022617"/>
    </source>
</evidence>
<feature type="transmembrane region" description="Helical" evidence="11">
    <location>
        <begin position="6"/>
        <end position="28"/>
    </location>
</feature>
<dbReference type="GO" id="GO:0005506">
    <property type="term" value="F:iron ion binding"/>
    <property type="evidence" value="ECO:0007669"/>
    <property type="project" value="InterPro"/>
</dbReference>
<organism evidence="12 13">
    <name type="scientific">Mycena venus</name>
    <dbReference type="NCBI Taxonomy" id="2733690"/>
    <lineage>
        <taxon>Eukaryota</taxon>
        <taxon>Fungi</taxon>
        <taxon>Dikarya</taxon>
        <taxon>Basidiomycota</taxon>
        <taxon>Agaricomycotina</taxon>
        <taxon>Agaricomycetes</taxon>
        <taxon>Agaricomycetidae</taxon>
        <taxon>Agaricales</taxon>
        <taxon>Marasmiineae</taxon>
        <taxon>Mycenaceae</taxon>
        <taxon>Mycena</taxon>
    </lineage>
</organism>
<evidence type="ECO:0000256" key="6">
    <source>
        <dbReference type="ARBA" id="ARBA00023002"/>
    </source>
</evidence>
<evidence type="ECO:0000256" key="8">
    <source>
        <dbReference type="ARBA" id="ARBA00023033"/>
    </source>
</evidence>
<dbReference type="PRINTS" id="PR00385">
    <property type="entry name" value="P450"/>
</dbReference>
<name>A0A8H6YYV3_9AGAR</name>
<keyword evidence="11" id="KW-1133">Transmembrane helix</keyword>
<dbReference type="InterPro" id="IPR001128">
    <property type="entry name" value="Cyt_P450"/>
</dbReference>
<gene>
    <name evidence="12" type="ORF">MVEN_00287400</name>
</gene>
<dbReference type="PANTHER" id="PTHR24305">
    <property type="entry name" value="CYTOCHROME P450"/>
    <property type="match status" value="1"/>
</dbReference>
<evidence type="ECO:0000256" key="5">
    <source>
        <dbReference type="ARBA" id="ARBA00022723"/>
    </source>
</evidence>
<dbReference type="AlphaFoldDB" id="A0A8H6YYV3"/>
<keyword evidence="11" id="KW-0812">Transmembrane</keyword>
<keyword evidence="4 9" id="KW-0349">Heme</keyword>
<evidence type="ECO:0000256" key="3">
    <source>
        <dbReference type="ARBA" id="ARBA00010617"/>
    </source>
</evidence>
<dbReference type="EMBL" id="JACAZI010000002">
    <property type="protein sequence ID" value="KAF7369570.1"/>
    <property type="molecule type" value="Genomic_DNA"/>
</dbReference>
<dbReference type="PROSITE" id="PS00086">
    <property type="entry name" value="CYTOCHROME_P450"/>
    <property type="match status" value="1"/>
</dbReference>
<keyword evidence="6 10" id="KW-0560">Oxidoreductase</keyword>
<dbReference type="Proteomes" id="UP000620124">
    <property type="component" value="Unassembled WGS sequence"/>
</dbReference>
<dbReference type="CDD" id="cd11061">
    <property type="entry name" value="CYP67-like"/>
    <property type="match status" value="1"/>
</dbReference>
<evidence type="ECO:0000313" key="12">
    <source>
        <dbReference type="EMBL" id="KAF7369570.1"/>
    </source>
</evidence>
<proteinExistence type="inferred from homology"/>
<dbReference type="PANTHER" id="PTHR24305:SF29">
    <property type="entry name" value="BENZOATE-PARA-HYDROXYLASE"/>
    <property type="match status" value="1"/>
</dbReference>
<dbReference type="SUPFAM" id="SSF48264">
    <property type="entry name" value="Cytochrome P450"/>
    <property type="match status" value="1"/>
</dbReference>
<comment type="caution">
    <text evidence="12">The sequence shown here is derived from an EMBL/GenBank/DDBJ whole genome shotgun (WGS) entry which is preliminary data.</text>
</comment>
<evidence type="ECO:0000256" key="9">
    <source>
        <dbReference type="PIRSR" id="PIRSR602401-1"/>
    </source>
</evidence>
<dbReference type="PRINTS" id="PR00463">
    <property type="entry name" value="EP450I"/>
</dbReference>
<accession>A0A8H6YYV3</accession>
<evidence type="ECO:0000256" key="7">
    <source>
        <dbReference type="ARBA" id="ARBA00023004"/>
    </source>
</evidence>
<dbReference type="GO" id="GO:0016705">
    <property type="term" value="F:oxidoreductase activity, acting on paired donors, with incorporation or reduction of molecular oxygen"/>
    <property type="evidence" value="ECO:0007669"/>
    <property type="project" value="InterPro"/>
</dbReference>
<protein>
    <submittedName>
        <fullName evidence="12">Cytochrome P450 monooxygenase</fullName>
    </submittedName>
</protein>
<comment type="cofactor">
    <cofactor evidence="1 9">
        <name>heme</name>
        <dbReference type="ChEBI" id="CHEBI:30413"/>
    </cofactor>
</comment>
<comment type="similarity">
    <text evidence="3 10">Belongs to the cytochrome P450 family.</text>
</comment>
<evidence type="ECO:0000256" key="1">
    <source>
        <dbReference type="ARBA" id="ARBA00001971"/>
    </source>
</evidence>
<sequence length="569" mass="63010">MLSLQFLAATLFALPTAIVLLHVAIYLVDPYGLRQYPGPFLAKFTDAWLGWVTQQGHRSEVIHELHKRYGSFVRISPSEVSIADLDAHSIVYAHGNGALKSSFYDGFLSGVPGLFNTRDRVQHARKRKIISHIFSQKSVVEFAPHIHLHIAALLRQWNRLYDDAVKGLSGSDGEGGWNGHDGRLWLHCLPWANYLAFDITSDLAFGTAFGMIPAARDAVAVPANWAAPTDVTFPDPAIKYVPAIAVLTERVEYITAMAVLPAWWRPFVARLPWYRARQPGSREYGGIAVVAVEKRLATPTERADLLSKLHAGKDEHGQPLGRAELTAEAQTFLTAGSDTTSNSVTAIIHHLAANSVVQACLQQELDQHWLDDDPVATSEQVQNLPYLDACIKEGLRIQSTIALGLPRVAPEGGLVVCGHFFSAGSVVSVPIYTLHRDPDIWGSDPDVYRPDRWFNVEKVTAMHKAFNPFSSGPRACVGRNLAALELSLIIATLLRSYHFVLAEPEKPIETREGFIRKPIPNSTMISARCCSGVTMPFSPFSRPSISRRVLSTRRFMLLTEIYDSVLWIP</sequence>